<dbReference type="Gene3D" id="3.10.450.50">
    <property type="match status" value="1"/>
</dbReference>
<dbReference type="AlphaFoldDB" id="A0ABD6AXC8"/>
<name>A0ABD6AXC8_9EURY</name>
<evidence type="ECO:0000313" key="1">
    <source>
        <dbReference type="EMBL" id="MFD1514051.1"/>
    </source>
</evidence>
<keyword evidence="2" id="KW-1185">Reference proteome</keyword>
<gene>
    <name evidence="1" type="ORF">ACFSBT_12245</name>
</gene>
<dbReference type="PANTHER" id="PTHR38436">
    <property type="entry name" value="POLYKETIDE CYCLASE SNOAL-LIKE DOMAIN"/>
    <property type="match status" value="1"/>
</dbReference>
<dbReference type="RefSeq" id="WP_250874005.1">
    <property type="nucleotide sequence ID" value="NZ_JALXFV010000005.1"/>
</dbReference>
<sequence length="144" mass="16071">MAATTSTTENVRIARRVPEDIATERRFDLVDEVYTEDAVEHSPVDERRGRASIREGLEEFVGGFSDFTATVDDVVAGDDTVAMRVTLSGTHDGDFMDIAPTGESFEVENMVFTRLEDGRIAERWILPDMLGMLRQLGVVESPMR</sequence>
<dbReference type="InterPro" id="IPR032710">
    <property type="entry name" value="NTF2-like_dom_sf"/>
</dbReference>
<organism evidence="1 2">
    <name type="scientific">Halomarina rubra</name>
    <dbReference type="NCBI Taxonomy" id="2071873"/>
    <lineage>
        <taxon>Archaea</taxon>
        <taxon>Methanobacteriati</taxon>
        <taxon>Methanobacteriota</taxon>
        <taxon>Stenosarchaea group</taxon>
        <taxon>Halobacteria</taxon>
        <taxon>Halobacteriales</taxon>
        <taxon>Natronomonadaceae</taxon>
        <taxon>Halomarina</taxon>
    </lineage>
</organism>
<reference evidence="1 2" key="1">
    <citation type="journal article" date="2019" name="Int. J. Syst. Evol. Microbiol.">
        <title>The Global Catalogue of Microorganisms (GCM) 10K type strain sequencing project: providing services to taxonomists for standard genome sequencing and annotation.</title>
        <authorList>
            <consortium name="The Broad Institute Genomics Platform"/>
            <consortium name="The Broad Institute Genome Sequencing Center for Infectious Disease"/>
            <person name="Wu L."/>
            <person name="Ma J."/>
        </authorList>
    </citation>
    <scope>NUCLEOTIDE SEQUENCE [LARGE SCALE GENOMIC DNA]</scope>
    <source>
        <strain evidence="1 2">CGMCC 1.12563</strain>
    </source>
</reference>
<proteinExistence type="predicted"/>
<dbReference type="Proteomes" id="UP001597187">
    <property type="component" value="Unassembled WGS sequence"/>
</dbReference>
<dbReference type="Pfam" id="PF07366">
    <property type="entry name" value="SnoaL"/>
    <property type="match status" value="1"/>
</dbReference>
<dbReference type="InterPro" id="IPR009959">
    <property type="entry name" value="Cyclase_SnoaL-like"/>
</dbReference>
<evidence type="ECO:0000313" key="2">
    <source>
        <dbReference type="Proteomes" id="UP001597187"/>
    </source>
</evidence>
<dbReference type="SUPFAM" id="SSF54427">
    <property type="entry name" value="NTF2-like"/>
    <property type="match status" value="1"/>
</dbReference>
<dbReference type="PANTHER" id="PTHR38436:SF1">
    <property type="entry name" value="ESTER CYCLASE"/>
    <property type="match status" value="1"/>
</dbReference>
<accession>A0ABD6AXC8</accession>
<dbReference type="EMBL" id="JBHUDC010000005">
    <property type="protein sequence ID" value="MFD1514051.1"/>
    <property type="molecule type" value="Genomic_DNA"/>
</dbReference>
<comment type="caution">
    <text evidence="1">The sequence shown here is derived from an EMBL/GenBank/DDBJ whole genome shotgun (WGS) entry which is preliminary data.</text>
</comment>
<protein>
    <submittedName>
        <fullName evidence="1">Ester cyclase</fullName>
    </submittedName>
</protein>